<dbReference type="PROSITE" id="PS51257">
    <property type="entry name" value="PROKAR_LIPOPROTEIN"/>
    <property type="match status" value="1"/>
</dbReference>
<organism evidence="1 2">
    <name type="scientific">Pseudoteredinibacter isoporae</name>
    <dbReference type="NCBI Taxonomy" id="570281"/>
    <lineage>
        <taxon>Bacteria</taxon>
        <taxon>Pseudomonadati</taxon>
        <taxon>Pseudomonadota</taxon>
        <taxon>Gammaproteobacteria</taxon>
        <taxon>Cellvibrionales</taxon>
        <taxon>Cellvibrionaceae</taxon>
        <taxon>Pseudoteredinibacter</taxon>
    </lineage>
</organism>
<accession>A0A7X0JUH5</accession>
<keyword evidence="2" id="KW-1185">Reference proteome</keyword>
<keyword evidence="1" id="KW-0560">Oxidoreductase</keyword>
<proteinExistence type="predicted"/>
<protein>
    <submittedName>
        <fullName evidence="1">Quercetin dioxygenase-like cupin family protein</fullName>
    </submittedName>
</protein>
<sequence>MLSPKYLVGLIFMFTFTISSGCTSKLDKATAASQVDDEIDPEIYSRIDDPDDPYGYKYAEFRERRAHDMASSATPSPLPRYKARHRSSKMPWLGVDELLQFDWTQLRDANSETVDALLSSTKLKIAFDHPDLKINQLAIGAGGRLPLHADGAPGMFVVVGGRGTVYVGKQASKVTTGSTVKLEPYVPRSVQAANEEPLRMVWVRWAPGGDQSYIDAGYYLTGSNQHIQPAQANFEPGYLFWGEIDKAYGIINDASSEPFDGSKLNELEALAKSFNALDPLYPNVPVFGHESEIQWLSAKTLKSGGFFFSDDLGSLLEVADKMINIARHKAIFRASRPDGRWDFNFSQSAWGARSTYVEHSHVIPEFYYVLSGPVVYGVDGELYESLPGDILFNNSYSPHLARGIVDGLVFRSFSSTFAPNGDRSVFERPFILLEQLPEQPDSARLPDDFKFHE</sequence>
<reference evidence="1 2" key="1">
    <citation type="submission" date="2020-08" db="EMBL/GenBank/DDBJ databases">
        <title>Genomic Encyclopedia of Type Strains, Phase IV (KMG-IV): sequencing the most valuable type-strain genomes for metagenomic binning, comparative biology and taxonomic classification.</title>
        <authorList>
            <person name="Goeker M."/>
        </authorList>
    </citation>
    <scope>NUCLEOTIDE SEQUENCE [LARGE SCALE GENOMIC DNA]</scope>
    <source>
        <strain evidence="1 2">DSM 22368</strain>
    </source>
</reference>
<evidence type="ECO:0000313" key="1">
    <source>
        <dbReference type="EMBL" id="MBB6522507.1"/>
    </source>
</evidence>
<gene>
    <name evidence="1" type="ORF">HNR48_002792</name>
</gene>
<keyword evidence="1" id="KW-0223">Dioxygenase</keyword>
<comment type="caution">
    <text evidence="1">The sequence shown here is derived from an EMBL/GenBank/DDBJ whole genome shotgun (WGS) entry which is preliminary data.</text>
</comment>
<dbReference type="Gene3D" id="2.60.120.10">
    <property type="entry name" value="Jelly Rolls"/>
    <property type="match status" value="2"/>
</dbReference>
<dbReference type="InterPro" id="IPR011051">
    <property type="entry name" value="RmlC_Cupin_sf"/>
</dbReference>
<dbReference type="GO" id="GO:0051213">
    <property type="term" value="F:dioxygenase activity"/>
    <property type="evidence" value="ECO:0007669"/>
    <property type="project" value="UniProtKB-KW"/>
</dbReference>
<dbReference type="SUPFAM" id="SSF51182">
    <property type="entry name" value="RmlC-like cupins"/>
    <property type="match status" value="2"/>
</dbReference>
<dbReference type="Proteomes" id="UP000528457">
    <property type="component" value="Unassembled WGS sequence"/>
</dbReference>
<name>A0A7X0JUH5_9GAMM</name>
<dbReference type="RefSeq" id="WP_166845759.1">
    <property type="nucleotide sequence ID" value="NZ_JAAONY010000002.1"/>
</dbReference>
<evidence type="ECO:0000313" key="2">
    <source>
        <dbReference type="Proteomes" id="UP000528457"/>
    </source>
</evidence>
<dbReference type="AlphaFoldDB" id="A0A7X0JUH5"/>
<dbReference type="InterPro" id="IPR014710">
    <property type="entry name" value="RmlC-like_jellyroll"/>
</dbReference>
<dbReference type="EMBL" id="JACHHT010000002">
    <property type="protein sequence ID" value="MBB6522507.1"/>
    <property type="molecule type" value="Genomic_DNA"/>
</dbReference>
<dbReference type="InParanoid" id="A0A7X0JUH5"/>